<dbReference type="InterPro" id="IPR002563">
    <property type="entry name" value="Flavin_Rdtase-like_dom"/>
</dbReference>
<organism evidence="7 8">
    <name type="scientific">Elliptochloris bilobata</name>
    <dbReference type="NCBI Taxonomy" id="381761"/>
    <lineage>
        <taxon>Eukaryota</taxon>
        <taxon>Viridiplantae</taxon>
        <taxon>Chlorophyta</taxon>
        <taxon>core chlorophytes</taxon>
        <taxon>Trebouxiophyceae</taxon>
        <taxon>Trebouxiophyceae incertae sedis</taxon>
        <taxon>Elliptochloris clade</taxon>
        <taxon>Elliptochloris</taxon>
    </lineage>
</organism>
<dbReference type="AlphaFoldDB" id="A0AAW1RI54"/>
<dbReference type="Proteomes" id="UP001445335">
    <property type="component" value="Unassembled WGS sequence"/>
</dbReference>
<feature type="region of interest" description="Disordered" evidence="5">
    <location>
        <begin position="1"/>
        <end position="50"/>
    </location>
</feature>
<comment type="caution">
    <text evidence="7">The sequence shown here is derived from an EMBL/GenBank/DDBJ whole genome shotgun (WGS) entry which is preliminary data.</text>
</comment>
<reference evidence="7 8" key="1">
    <citation type="journal article" date="2024" name="Nat. Commun.">
        <title>Phylogenomics reveals the evolutionary origins of lichenization in chlorophyte algae.</title>
        <authorList>
            <person name="Puginier C."/>
            <person name="Libourel C."/>
            <person name="Otte J."/>
            <person name="Skaloud P."/>
            <person name="Haon M."/>
            <person name="Grisel S."/>
            <person name="Petersen M."/>
            <person name="Berrin J.G."/>
            <person name="Delaux P.M."/>
            <person name="Dal Grande F."/>
            <person name="Keller J."/>
        </authorList>
    </citation>
    <scope>NUCLEOTIDE SEQUENCE [LARGE SCALE GENOMIC DNA]</scope>
    <source>
        <strain evidence="7 8">SAG 245.80</strain>
    </source>
</reference>
<evidence type="ECO:0000256" key="5">
    <source>
        <dbReference type="SAM" id="MobiDB-lite"/>
    </source>
</evidence>
<keyword evidence="2" id="KW-0285">Flavoprotein</keyword>
<dbReference type="SUPFAM" id="SSF50475">
    <property type="entry name" value="FMN-binding split barrel"/>
    <property type="match status" value="1"/>
</dbReference>
<evidence type="ECO:0000256" key="2">
    <source>
        <dbReference type="ARBA" id="ARBA00022630"/>
    </source>
</evidence>
<dbReference type="PANTHER" id="PTHR33798:SF5">
    <property type="entry name" value="FLAVIN REDUCTASE LIKE DOMAIN-CONTAINING PROTEIN"/>
    <property type="match status" value="1"/>
</dbReference>
<dbReference type="SMART" id="SM00903">
    <property type="entry name" value="Flavin_Reduct"/>
    <property type="match status" value="1"/>
</dbReference>
<evidence type="ECO:0000313" key="8">
    <source>
        <dbReference type="Proteomes" id="UP001445335"/>
    </source>
</evidence>
<accession>A0AAW1RI54</accession>
<comment type="similarity">
    <text evidence="4">Belongs to the flavoredoxin family.</text>
</comment>
<proteinExistence type="inferred from homology"/>
<protein>
    <recommendedName>
        <fullName evidence="6">Flavin reductase like domain-containing protein</fullName>
    </recommendedName>
</protein>
<dbReference type="Pfam" id="PF01613">
    <property type="entry name" value="Flavin_Reduct"/>
    <property type="match status" value="1"/>
</dbReference>
<sequence>MHTRGHRASNGTLPDGQKSEDSNGLPPPNPGVRLVHTPDPGWRPGVKQPHPYPGTKMLQLSPEVEGVKMYPFVISAIVPRPIAFISSLSKEGKGNLSPYSYFNVMSHDPPYVTIGCAHTRGRPNHMKDSEQNLLETGEFTLNMMSEWFVESANHTCGSYDRGVDELELAGLMPVPSVIVKPPRVAESVVQLECKLRGTYEVKNTKGDSTGRIMIGEVVLVHVAEAVVNRSQEGKLTVDLAKYRPVSRLGGDSYARICEAYDLPRPDTFWQAQGPTSAAAKAGHGG</sequence>
<evidence type="ECO:0000256" key="3">
    <source>
        <dbReference type="ARBA" id="ARBA00022643"/>
    </source>
</evidence>
<dbReference type="Gene3D" id="2.30.110.10">
    <property type="entry name" value="Electron Transport, Fmn-binding Protein, Chain A"/>
    <property type="match status" value="1"/>
</dbReference>
<evidence type="ECO:0000256" key="4">
    <source>
        <dbReference type="ARBA" id="ARBA00038054"/>
    </source>
</evidence>
<keyword evidence="3" id="KW-0288">FMN</keyword>
<gene>
    <name evidence="7" type="ORF">WJX81_000759</name>
</gene>
<name>A0AAW1RI54_9CHLO</name>
<evidence type="ECO:0000259" key="6">
    <source>
        <dbReference type="SMART" id="SM00903"/>
    </source>
</evidence>
<evidence type="ECO:0000256" key="1">
    <source>
        <dbReference type="ARBA" id="ARBA00001917"/>
    </source>
</evidence>
<feature type="domain" description="Flavin reductase like" evidence="6">
    <location>
        <begin position="75"/>
        <end position="230"/>
    </location>
</feature>
<dbReference type="InterPro" id="IPR012349">
    <property type="entry name" value="Split_barrel_FMN-bd"/>
</dbReference>
<evidence type="ECO:0000313" key="7">
    <source>
        <dbReference type="EMBL" id="KAK9833388.1"/>
    </source>
</evidence>
<dbReference type="EMBL" id="JALJOU010000036">
    <property type="protein sequence ID" value="KAK9833388.1"/>
    <property type="molecule type" value="Genomic_DNA"/>
</dbReference>
<keyword evidence="8" id="KW-1185">Reference proteome</keyword>
<dbReference type="GO" id="GO:0010181">
    <property type="term" value="F:FMN binding"/>
    <property type="evidence" value="ECO:0007669"/>
    <property type="project" value="InterPro"/>
</dbReference>
<dbReference type="PANTHER" id="PTHR33798">
    <property type="entry name" value="FLAVOPROTEIN OXYGENASE"/>
    <property type="match status" value="1"/>
</dbReference>
<comment type="cofactor">
    <cofactor evidence="1">
        <name>FMN</name>
        <dbReference type="ChEBI" id="CHEBI:58210"/>
    </cofactor>
</comment>